<sequence length="505" mass="56313">MAATQTEEEVLLRFVVNQEKTQVLYAEAGKDFVDALFSLLTLPLGTIVRLFKEDSVAKSIEIGCLHSLYNSVVKLDEKCFSTKACREMLLHPRRSAETYCNGMKLNIDDPTNYFLCQDYECRTGRNSKPILSTIRNRACSNCNKLLNYQVHLQEKSLGGEGHGFSNGKMTFIITDCLRVIPNSLVASLNLLKEFGIHDIRSVHKMSTAITKEEVLDILFCSLTTKNCLTSFISSYCSMSSLISIFNPDLNSFTDCDVDDGEHINVKLIRKKSTGRILFAEGGEDFANFILGFLAIPLGGVVRMLKGTSCVGNLDELYKSAVDLDKNYFLCKRKRVKKMIVDPQIAPHFTTKYHLLPINESPAKKYYFHEACGRSDLVTTYHCTTDGVKRQRCELMDFMDPKIPYEDGFVEGPRLYTVADDLSVKAMSSTSAMSMLVGEFDTPLSDLEEVEASIGIMEGLNILKASLLTGAALTNGFSHLFSSQEEQVESDDENSISNTGVKLPDI</sequence>
<keyword evidence="3" id="KW-1185">Reference proteome</keyword>
<dbReference type="EMBL" id="JASCZI010211562">
    <property type="protein sequence ID" value="MED6194446.1"/>
    <property type="molecule type" value="Genomic_DNA"/>
</dbReference>
<dbReference type="InterPro" id="IPR007750">
    <property type="entry name" value="DUF674"/>
</dbReference>
<organism evidence="2 3">
    <name type="scientific">Stylosanthes scabra</name>
    <dbReference type="NCBI Taxonomy" id="79078"/>
    <lineage>
        <taxon>Eukaryota</taxon>
        <taxon>Viridiplantae</taxon>
        <taxon>Streptophyta</taxon>
        <taxon>Embryophyta</taxon>
        <taxon>Tracheophyta</taxon>
        <taxon>Spermatophyta</taxon>
        <taxon>Magnoliopsida</taxon>
        <taxon>eudicotyledons</taxon>
        <taxon>Gunneridae</taxon>
        <taxon>Pentapetalae</taxon>
        <taxon>rosids</taxon>
        <taxon>fabids</taxon>
        <taxon>Fabales</taxon>
        <taxon>Fabaceae</taxon>
        <taxon>Papilionoideae</taxon>
        <taxon>50 kb inversion clade</taxon>
        <taxon>dalbergioids sensu lato</taxon>
        <taxon>Dalbergieae</taxon>
        <taxon>Pterocarpus clade</taxon>
        <taxon>Stylosanthes</taxon>
    </lineage>
</organism>
<evidence type="ECO:0000313" key="2">
    <source>
        <dbReference type="EMBL" id="MED6194446.1"/>
    </source>
</evidence>
<name>A0ABU6X8M4_9FABA</name>
<dbReference type="PANTHER" id="PTHR33103">
    <property type="entry name" value="OS01G0153900 PROTEIN"/>
    <property type="match status" value="1"/>
</dbReference>
<proteinExistence type="predicted"/>
<protein>
    <recommendedName>
        <fullName evidence="4">DUF674 family protein</fullName>
    </recommendedName>
</protein>
<dbReference type="Proteomes" id="UP001341840">
    <property type="component" value="Unassembled WGS sequence"/>
</dbReference>
<feature type="region of interest" description="Disordered" evidence="1">
    <location>
        <begin position="483"/>
        <end position="505"/>
    </location>
</feature>
<comment type="caution">
    <text evidence="2">The sequence shown here is derived from an EMBL/GenBank/DDBJ whole genome shotgun (WGS) entry which is preliminary data.</text>
</comment>
<evidence type="ECO:0000313" key="3">
    <source>
        <dbReference type="Proteomes" id="UP001341840"/>
    </source>
</evidence>
<evidence type="ECO:0000256" key="1">
    <source>
        <dbReference type="SAM" id="MobiDB-lite"/>
    </source>
</evidence>
<accession>A0ABU6X8M4</accession>
<dbReference type="PANTHER" id="PTHR33103:SF43">
    <property type="entry name" value="DUF674 FAMILY PROTEIN"/>
    <property type="match status" value="1"/>
</dbReference>
<dbReference type="Pfam" id="PF05056">
    <property type="entry name" value="DUF674"/>
    <property type="match status" value="1"/>
</dbReference>
<reference evidence="2 3" key="1">
    <citation type="journal article" date="2023" name="Plants (Basel)">
        <title>Bridging the Gap: Combining Genomics and Transcriptomics Approaches to Understand Stylosanthes scabra, an Orphan Legume from the Brazilian Caatinga.</title>
        <authorList>
            <person name="Ferreira-Neto J.R.C."/>
            <person name="da Silva M.D."/>
            <person name="Binneck E."/>
            <person name="de Melo N.F."/>
            <person name="da Silva R.H."/>
            <person name="de Melo A.L.T.M."/>
            <person name="Pandolfi V."/>
            <person name="Bustamante F.O."/>
            <person name="Brasileiro-Vidal A.C."/>
            <person name="Benko-Iseppon A.M."/>
        </authorList>
    </citation>
    <scope>NUCLEOTIDE SEQUENCE [LARGE SCALE GENOMIC DNA]</scope>
    <source>
        <tissue evidence="2">Leaves</tissue>
    </source>
</reference>
<gene>
    <name evidence="2" type="ORF">PIB30_028605</name>
</gene>
<evidence type="ECO:0008006" key="4">
    <source>
        <dbReference type="Google" id="ProtNLM"/>
    </source>
</evidence>